<dbReference type="InterPro" id="IPR000014">
    <property type="entry name" value="PAS"/>
</dbReference>
<comment type="function">
    <text evidence="13">Primarily acts as an independent SigF regulator that is sensitive to the osmosensory signal, mediating the cross talk of PknD with the SigF regulon. Possesses both phosphatase and kinase activities. The kinase domain functions as a classic anti-sigma factor-like kinase to phosphorylate the anti-anti-sigma factor domain at the canonical regulatory site, and the phosphatase domain antagonizes this activity.</text>
</comment>
<comment type="catalytic activity">
    <reaction evidence="12">
        <text>O-phospho-L-seryl-[protein] + H2O = L-seryl-[protein] + phosphate</text>
        <dbReference type="Rhea" id="RHEA:20629"/>
        <dbReference type="Rhea" id="RHEA-COMP:9863"/>
        <dbReference type="Rhea" id="RHEA-COMP:11604"/>
        <dbReference type="ChEBI" id="CHEBI:15377"/>
        <dbReference type="ChEBI" id="CHEBI:29999"/>
        <dbReference type="ChEBI" id="CHEBI:43474"/>
        <dbReference type="ChEBI" id="CHEBI:83421"/>
        <dbReference type="EC" id="3.1.3.16"/>
    </reaction>
</comment>
<dbReference type="SUPFAM" id="SSF55785">
    <property type="entry name" value="PYP-like sensor domain (PAS domain)"/>
    <property type="match status" value="2"/>
</dbReference>
<dbReference type="CDD" id="cd00130">
    <property type="entry name" value="PAS"/>
    <property type="match status" value="2"/>
</dbReference>
<keyword evidence="11" id="KW-0464">Manganese</keyword>
<dbReference type="Pfam" id="PF01590">
    <property type="entry name" value="GAF"/>
    <property type="match status" value="1"/>
</dbReference>
<evidence type="ECO:0000256" key="15">
    <source>
        <dbReference type="ARBA" id="ARBA00081350"/>
    </source>
</evidence>
<evidence type="ECO:0000256" key="9">
    <source>
        <dbReference type="ARBA" id="ARBA00022842"/>
    </source>
</evidence>
<dbReference type="InterPro" id="IPR035965">
    <property type="entry name" value="PAS-like_dom_sf"/>
</dbReference>
<dbReference type="FunFam" id="3.60.40.10:FF:000005">
    <property type="entry name" value="Serine/threonine protein phosphatase"/>
    <property type="match status" value="1"/>
</dbReference>
<dbReference type="AlphaFoldDB" id="A0A5C4WN77"/>
<accession>A0A5C4WN77</accession>
<dbReference type="SMART" id="SM00065">
    <property type="entry name" value="GAF"/>
    <property type="match status" value="1"/>
</dbReference>
<evidence type="ECO:0000256" key="11">
    <source>
        <dbReference type="ARBA" id="ARBA00023211"/>
    </source>
</evidence>
<dbReference type="InterPro" id="IPR052016">
    <property type="entry name" value="Bact_Sigma-Reg"/>
</dbReference>
<evidence type="ECO:0000313" key="18">
    <source>
        <dbReference type="EMBL" id="KAB8194802.1"/>
    </source>
</evidence>
<dbReference type="FunFam" id="3.30.450.40:FF:000035">
    <property type="entry name" value="PAS sensor protein"/>
    <property type="match status" value="1"/>
</dbReference>
<keyword evidence="4" id="KW-0479">Metal-binding</keyword>
<dbReference type="GO" id="GO:0006355">
    <property type="term" value="P:regulation of DNA-templated transcription"/>
    <property type="evidence" value="ECO:0007669"/>
    <property type="project" value="InterPro"/>
</dbReference>
<evidence type="ECO:0000259" key="17">
    <source>
        <dbReference type="PROSITE" id="PS50112"/>
    </source>
</evidence>
<dbReference type="PROSITE" id="PS50112">
    <property type="entry name" value="PAS"/>
    <property type="match status" value="1"/>
</dbReference>
<evidence type="ECO:0000256" key="12">
    <source>
        <dbReference type="ARBA" id="ARBA00047761"/>
    </source>
</evidence>
<keyword evidence="8" id="KW-0067">ATP-binding</keyword>
<keyword evidence="2" id="KW-0597">Phosphoprotein</keyword>
<feature type="region of interest" description="Disordered" evidence="16">
    <location>
        <begin position="46"/>
        <end position="82"/>
    </location>
</feature>
<reference evidence="18 19" key="1">
    <citation type="submission" date="2019-10" db="EMBL/GenBank/DDBJ databases">
        <title>Nonomuraea sp. nov., isolated from Phyllanthus amarus.</title>
        <authorList>
            <person name="Klykleung N."/>
            <person name="Tanasupawat S."/>
        </authorList>
    </citation>
    <scope>NUCLEOTIDE SEQUENCE [LARGE SCALE GENOMIC DNA]</scope>
    <source>
        <strain evidence="18 19">PA1-10</strain>
    </source>
</reference>
<dbReference type="SMART" id="SM00091">
    <property type="entry name" value="PAS"/>
    <property type="match status" value="2"/>
</dbReference>
<dbReference type="Proteomes" id="UP000312512">
    <property type="component" value="Unassembled WGS sequence"/>
</dbReference>
<gene>
    <name evidence="18" type="ORF">FH608_016680</name>
</gene>
<dbReference type="EC" id="3.1.3.16" evidence="1"/>
<keyword evidence="6" id="KW-0418">Kinase</keyword>
<keyword evidence="9" id="KW-0460">Magnesium</keyword>
<dbReference type="Pfam" id="PF00989">
    <property type="entry name" value="PAS"/>
    <property type="match status" value="1"/>
</dbReference>
<dbReference type="Gene3D" id="3.30.450.20">
    <property type="entry name" value="PAS domain"/>
    <property type="match status" value="2"/>
</dbReference>
<dbReference type="NCBIfam" id="TIGR00229">
    <property type="entry name" value="sensory_box"/>
    <property type="match status" value="2"/>
</dbReference>
<dbReference type="GO" id="GO:0005524">
    <property type="term" value="F:ATP binding"/>
    <property type="evidence" value="ECO:0007669"/>
    <property type="project" value="UniProtKB-KW"/>
</dbReference>
<dbReference type="Pfam" id="PF08448">
    <property type="entry name" value="PAS_4"/>
    <property type="match status" value="1"/>
</dbReference>
<evidence type="ECO:0000256" key="8">
    <source>
        <dbReference type="ARBA" id="ARBA00022840"/>
    </source>
</evidence>
<dbReference type="PANTHER" id="PTHR43156:SF2">
    <property type="entry name" value="STAGE II SPORULATION PROTEIN E"/>
    <property type="match status" value="1"/>
</dbReference>
<keyword evidence="3" id="KW-0808">Transferase</keyword>
<evidence type="ECO:0000256" key="7">
    <source>
        <dbReference type="ARBA" id="ARBA00022801"/>
    </source>
</evidence>
<evidence type="ECO:0000256" key="4">
    <source>
        <dbReference type="ARBA" id="ARBA00022723"/>
    </source>
</evidence>
<dbReference type="RefSeq" id="WP_139631394.1">
    <property type="nucleotide sequence ID" value="NZ_VDLX02000005.1"/>
</dbReference>
<keyword evidence="5" id="KW-0547">Nucleotide-binding</keyword>
<evidence type="ECO:0000256" key="13">
    <source>
        <dbReference type="ARBA" id="ARBA00056274"/>
    </source>
</evidence>
<sequence length="684" mass="72960">MKAASSVPGGAIPAVAVVDAAGLVIGWTEAAEELTGYPAADILGRPISTLLPSDDPDPDPDPDHGHGDGERRGTHLPRTGLTEVRRRDGEVAIVRVKAAALTHGDHAGSRKESWLVSAIPVTTGLPTGNGALLESLISSFPVAMAIWDKDLRCVWLNEAAEQLSDGYPYYRVGRSLTEVIEGIDTEAVQDAMRKVLADGRPVIDREARWFHRSQERTLSISLFPLEGADGRPLGVRSVALDFSNSKARDRLELLREASVRLGSTLDVMTTAQELAELAIPVPADYVTVDLAEAMLPGTEPLQRQAAAEAGVPLFRRGGVAMVHDELHGDMPESLWRREEAVSVPPGSPFMEVLHSRRPHFEPVLDASSSTWLDLDPDRARIIHATGMHSLIVIPLEARGDVLGVAVFGRTSNPAPFTRDDLLLAEELVTRAALSLDNARQYTRERLTALALQRDLLPHDLCGTGTVEVASRYLPSDRHEGVGGDWYDAIHLPGGRIALVVGDVTGHGINAAATMGRLRTAMRTLAYLDLPPDELLTHLDHLMARDARGFDAAGATCLYAVYDPRTGRCTMAAAGHPPPAIVTPSGDVTFPSLPAGTPIGVGLGTFRSRDLHLPAGTLLALYTDGLIETRQAGLDAGMARLGGALARAAPRGTSLERVCASVIGSLVGDAPAEDDIALLMARVRA</sequence>
<dbReference type="Gene3D" id="3.30.450.40">
    <property type="match status" value="1"/>
</dbReference>
<dbReference type="Gene3D" id="3.60.40.10">
    <property type="entry name" value="PPM-type phosphatase domain"/>
    <property type="match status" value="1"/>
</dbReference>
<evidence type="ECO:0000256" key="2">
    <source>
        <dbReference type="ARBA" id="ARBA00022553"/>
    </source>
</evidence>
<evidence type="ECO:0000256" key="5">
    <source>
        <dbReference type="ARBA" id="ARBA00022741"/>
    </source>
</evidence>
<proteinExistence type="predicted"/>
<evidence type="ECO:0000256" key="10">
    <source>
        <dbReference type="ARBA" id="ARBA00022912"/>
    </source>
</evidence>
<keyword evidence="19" id="KW-1185">Reference proteome</keyword>
<feature type="domain" description="PAS" evidence="17">
    <location>
        <begin position="15"/>
        <end position="54"/>
    </location>
</feature>
<dbReference type="GO" id="GO:0004722">
    <property type="term" value="F:protein serine/threonine phosphatase activity"/>
    <property type="evidence" value="ECO:0007669"/>
    <property type="project" value="UniProtKB-EC"/>
</dbReference>
<dbReference type="InterPro" id="IPR003018">
    <property type="entry name" value="GAF"/>
</dbReference>
<feature type="compositionally biased region" description="Basic and acidic residues" evidence="16">
    <location>
        <begin position="61"/>
        <end position="73"/>
    </location>
</feature>
<dbReference type="PANTHER" id="PTHR43156">
    <property type="entry name" value="STAGE II SPORULATION PROTEIN E-RELATED"/>
    <property type="match status" value="1"/>
</dbReference>
<organism evidence="18 19">
    <name type="scientific">Nonomuraea phyllanthi</name>
    <dbReference type="NCBI Taxonomy" id="2219224"/>
    <lineage>
        <taxon>Bacteria</taxon>
        <taxon>Bacillati</taxon>
        <taxon>Actinomycetota</taxon>
        <taxon>Actinomycetes</taxon>
        <taxon>Streptosporangiales</taxon>
        <taxon>Streptosporangiaceae</taxon>
        <taxon>Nonomuraea</taxon>
    </lineage>
</organism>
<evidence type="ECO:0000256" key="3">
    <source>
        <dbReference type="ARBA" id="ARBA00022679"/>
    </source>
</evidence>
<evidence type="ECO:0000256" key="1">
    <source>
        <dbReference type="ARBA" id="ARBA00013081"/>
    </source>
</evidence>
<evidence type="ECO:0000313" key="19">
    <source>
        <dbReference type="Proteomes" id="UP000312512"/>
    </source>
</evidence>
<dbReference type="SUPFAM" id="SSF55781">
    <property type="entry name" value="GAF domain-like"/>
    <property type="match status" value="1"/>
</dbReference>
<dbReference type="EMBL" id="VDLX02000005">
    <property type="protein sequence ID" value="KAB8194802.1"/>
    <property type="molecule type" value="Genomic_DNA"/>
</dbReference>
<keyword evidence="7" id="KW-0378">Hydrolase</keyword>
<dbReference type="InterPro" id="IPR013656">
    <property type="entry name" value="PAS_4"/>
</dbReference>
<dbReference type="GO" id="GO:0016301">
    <property type="term" value="F:kinase activity"/>
    <property type="evidence" value="ECO:0007669"/>
    <property type="project" value="UniProtKB-KW"/>
</dbReference>
<name>A0A5C4WN77_9ACTN</name>
<evidence type="ECO:0000256" key="6">
    <source>
        <dbReference type="ARBA" id="ARBA00022777"/>
    </source>
</evidence>
<protein>
    <recommendedName>
        <fullName evidence="1">protein-serine/threonine phosphatase</fullName>
        <ecNumber evidence="1">3.1.3.16</ecNumber>
    </recommendedName>
    <alternativeName>
        <fullName evidence="15">Protein-serine/threonine phosphatase</fullName>
    </alternativeName>
    <alternativeName>
        <fullName evidence="14">Serine/threonine-protein kinase</fullName>
    </alternativeName>
</protein>
<dbReference type="Pfam" id="PF07228">
    <property type="entry name" value="SpoIIE"/>
    <property type="match status" value="1"/>
</dbReference>
<dbReference type="GO" id="GO:0046872">
    <property type="term" value="F:metal ion binding"/>
    <property type="evidence" value="ECO:0007669"/>
    <property type="project" value="UniProtKB-KW"/>
</dbReference>
<dbReference type="SMART" id="SM00331">
    <property type="entry name" value="PP2C_SIG"/>
    <property type="match status" value="1"/>
</dbReference>
<evidence type="ECO:0000256" key="14">
    <source>
        <dbReference type="ARBA" id="ARBA00075117"/>
    </source>
</evidence>
<keyword evidence="10" id="KW-0904">Protein phosphatase</keyword>
<dbReference type="InterPro" id="IPR036457">
    <property type="entry name" value="PPM-type-like_dom_sf"/>
</dbReference>
<dbReference type="OrthoDB" id="118142at2"/>
<dbReference type="InterPro" id="IPR001932">
    <property type="entry name" value="PPM-type_phosphatase-like_dom"/>
</dbReference>
<dbReference type="InterPro" id="IPR013767">
    <property type="entry name" value="PAS_fold"/>
</dbReference>
<evidence type="ECO:0000256" key="16">
    <source>
        <dbReference type="SAM" id="MobiDB-lite"/>
    </source>
</evidence>
<comment type="caution">
    <text evidence="18">The sequence shown here is derived from an EMBL/GenBank/DDBJ whole genome shotgun (WGS) entry which is preliminary data.</text>
</comment>
<dbReference type="InterPro" id="IPR029016">
    <property type="entry name" value="GAF-like_dom_sf"/>
</dbReference>